<organism evidence="2 3">
    <name type="scientific">Phytohabitans kaempferiae</name>
    <dbReference type="NCBI Taxonomy" id="1620943"/>
    <lineage>
        <taxon>Bacteria</taxon>
        <taxon>Bacillati</taxon>
        <taxon>Actinomycetota</taxon>
        <taxon>Actinomycetes</taxon>
        <taxon>Micromonosporales</taxon>
        <taxon>Micromonosporaceae</taxon>
    </lineage>
</organism>
<accession>A0ABV6M1U7</accession>
<dbReference type="RefSeq" id="WP_377250506.1">
    <property type="nucleotide sequence ID" value="NZ_JBHLUH010000017.1"/>
</dbReference>
<evidence type="ECO:0000256" key="1">
    <source>
        <dbReference type="SAM" id="Phobius"/>
    </source>
</evidence>
<comment type="caution">
    <text evidence="2">The sequence shown here is derived from an EMBL/GenBank/DDBJ whole genome shotgun (WGS) entry which is preliminary data.</text>
</comment>
<keyword evidence="3" id="KW-1185">Reference proteome</keyword>
<feature type="transmembrane region" description="Helical" evidence="1">
    <location>
        <begin position="118"/>
        <end position="138"/>
    </location>
</feature>
<keyword evidence="1" id="KW-0472">Membrane</keyword>
<keyword evidence="1" id="KW-1133">Transmembrane helix</keyword>
<protein>
    <recommendedName>
        <fullName evidence="4">Lysoplasmalogenase</fullName>
    </recommendedName>
</protein>
<reference evidence="2 3" key="1">
    <citation type="submission" date="2024-09" db="EMBL/GenBank/DDBJ databases">
        <authorList>
            <person name="Sun Q."/>
            <person name="Mori K."/>
        </authorList>
    </citation>
    <scope>NUCLEOTIDE SEQUENCE [LARGE SCALE GENOMIC DNA]</scope>
    <source>
        <strain evidence="2 3">TBRC 3947</strain>
    </source>
</reference>
<keyword evidence="1" id="KW-0812">Transmembrane</keyword>
<feature type="transmembrane region" description="Helical" evidence="1">
    <location>
        <begin position="144"/>
        <end position="162"/>
    </location>
</feature>
<proteinExistence type="predicted"/>
<feature type="transmembrane region" description="Helical" evidence="1">
    <location>
        <begin position="92"/>
        <end position="111"/>
    </location>
</feature>
<evidence type="ECO:0000313" key="3">
    <source>
        <dbReference type="Proteomes" id="UP001589867"/>
    </source>
</evidence>
<dbReference type="EMBL" id="JBHLUH010000017">
    <property type="protein sequence ID" value="MFC0528661.1"/>
    <property type="molecule type" value="Genomic_DNA"/>
</dbReference>
<sequence>MSAATVEAGRGTPYRVLRAIGRRWPAGLALVMSVPMAGGADVAGQVSGLGEVLLLLPMLYLVTARTGRRGLSWPLLAAAFGLIFAVRGLDLVPAPFLLVPLGAALLVWSVVGGHAHRGGVRIQALGLVGFSALALLGLALDPDVGLYVVAAGWLLHGVWDFVHLRLDRVVARSYAEWCGVVDILVAAQLLALAW</sequence>
<feature type="transmembrane region" description="Helical" evidence="1">
    <location>
        <begin position="70"/>
        <end position="86"/>
    </location>
</feature>
<gene>
    <name evidence="2" type="ORF">ACFFIA_13410</name>
</gene>
<feature type="transmembrane region" description="Helical" evidence="1">
    <location>
        <begin position="42"/>
        <end position="63"/>
    </location>
</feature>
<evidence type="ECO:0000313" key="2">
    <source>
        <dbReference type="EMBL" id="MFC0528661.1"/>
    </source>
</evidence>
<name>A0ABV6M1U7_9ACTN</name>
<dbReference type="Proteomes" id="UP001589867">
    <property type="component" value="Unassembled WGS sequence"/>
</dbReference>
<evidence type="ECO:0008006" key="4">
    <source>
        <dbReference type="Google" id="ProtNLM"/>
    </source>
</evidence>